<proteinExistence type="predicted"/>
<dbReference type="KEGG" id="mbn:Mboo_2133"/>
<keyword evidence="1" id="KW-0472">Membrane</keyword>
<dbReference type="AlphaFoldDB" id="A7IA86"/>
<keyword evidence="1" id="KW-1133">Transmembrane helix</keyword>
<reference evidence="3" key="1">
    <citation type="journal article" date="2015" name="Microbiology">
        <title>Genome of Methanoregula boonei 6A8 reveals adaptations to oligotrophic peatland environments.</title>
        <authorList>
            <person name="Braeuer S."/>
            <person name="Cadillo-Quiroz H."/>
            <person name="Kyrpides N."/>
            <person name="Woyke T."/>
            <person name="Goodwin L."/>
            <person name="Detter C."/>
            <person name="Podell S."/>
            <person name="Yavitt J.B."/>
            <person name="Zinder S.H."/>
        </authorList>
    </citation>
    <scope>NUCLEOTIDE SEQUENCE [LARGE SCALE GENOMIC DNA]</scope>
    <source>
        <strain evidence="3">DSM 21154 / JCM 14090 / 6A8</strain>
    </source>
</reference>
<evidence type="ECO:0000313" key="3">
    <source>
        <dbReference type="Proteomes" id="UP000002408"/>
    </source>
</evidence>
<accession>A7IA86</accession>
<sequence>MECTAAGACRERALSEVIGFVLILGIIMAAFSLYLVYGVPVQGRENEINHMNVINDQFVSYKIGVDSLWTNQQTGLAMSTTFPLGTAGQTAQGSTSIIPVLQPIGSSGVLAINQRTTTPEIFTVSSASYISNTTSTSSGSQVQITTSSASQAILNAPSSLQVNLSTTNAFWNNTAPGSVLINGSTWSATINITPDISDCLTTGSGNNVTYLTSCYGSDVTATVVKNGITTLNRAVIYSNIKPGSIYSINLLDAAYGIQSSITYPATLYFSKYDPSSQLTTATATAQYAYQQQTNYTYSVPLGSLEYSTNNNYWIPQTYYYQMGGVFLSQSDGITYKLPPEITFLNNGNGNVTISIVAIAYDPADSGAIGGSSPAQISTSLDSNAGSLPYAPINLNTWNASINITTPDPNAAVMWAAYLNAAANQTGGIPTSLYAAGNTTNGSYINFPGTSPHITLSVKTANLTASVQSVGSL</sequence>
<dbReference type="Proteomes" id="UP000002408">
    <property type="component" value="Chromosome"/>
</dbReference>
<dbReference type="eggNOG" id="arCOG02911">
    <property type="taxonomic scope" value="Archaea"/>
</dbReference>
<organism evidence="2 3">
    <name type="scientific">Methanoregula boonei (strain DSM 21154 / JCM 14090 / 6A8)</name>
    <dbReference type="NCBI Taxonomy" id="456442"/>
    <lineage>
        <taxon>Archaea</taxon>
        <taxon>Methanobacteriati</taxon>
        <taxon>Methanobacteriota</taxon>
        <taxon>Stenosarchaea group</taxon>
        <taxon>Methanomicrobia</taxon>
        <taxon>Methanomicrobiales</taxon>
        <taxon>Methanoregulaceae</taxon>
        <taxon>Methanoregula</taxon>
    </lineage>
</organism>
<evidence type="ECO:0000256" key="1">
    <source>
        <dbReference type="SAM" id="Phobius"/>
    </source>
</evidence>
<feature type="transmembrane region" description="Helical" evidence="1">
    <location>
        <begin position="17"/>
        <end position="37"/>
    </location>
</feature>
<keyword evidence="1" id="KW-0812">Transmembrane</keyword>
<dbReference type="EMBL" id="CP000780">
    <property type="protein sequence ID" value="ABS56647.1"/>
    <property type="molecule type" value="Genomic_DNA"/>
</dbReference>
<evidence type="ECO:0000313" key="2">
    <source>
        <dbReference type="EMBL" id="ABS56647.1"/>
    </source>
</evidence>
<dbReference type="OrthoDB" id="117273at2157"/>
<protein>
    <submittedName>
        <fullName evidence="2">Uncharacterized protein</fullName>
    </submittedName>
</protein>
<gene>
    <name evidence="2" type="ordered locus">Mboo_2133</name>
</gene>
<name>A7IA86_METB6</name>
<keyword evidence="3" id="KW-1185">Reference proteome</keyword>
<dbReference type="GeneID" id="5410220"/>
<dbReference type="HOGENOM" id="CLU_578235_0_0_2"/>
<dbReference type="RefSeq" id="WP_012107705.1">
    <property type="nucleotide sequence ID" value="NC_009712.1"/>
</dbReference>